<dbReference type="EMBL" id="JAROKS010000004">
    <property type="protein sequence ID" value="KAK1804142.1"/>
    <property type="molecule type" value="Genomic_DNA"/>
</dbReference>
<proteinExistence type="predicted"/>
<sequence length="14" mass="1498">MSLSTEHLVLLGTP</sequence>
<comment type="caution">
    <text evidence="1">The sequence shown here is derived from an EMBL/GenBank/DDBJ whole genome shotgun (WGS) entry which is preliminary data.</text>
</comment>
<evidence type="ECO:0000313" key="2">
    <source>
        <dbReference type="Proteomes" id="UP001239994"/>
    </source>
</evidence>
<organism evidence="1 2">
    <name type="scientific">Electrophorus voltai</name>
    <dbReference type="NCBI Taxonomy" id="2609070"/>
    <lineage>
        <taxon>Eukaryota</taxon>
        <taxon>Metazoa</taxon>
        <taxon>Chordata</taxon>
        <taxon>Craniata</taxon>
        <taxon>Vertebrata</taxon>
        <taxon>Euteleostomi</taxon>
        <taxon>Actinopterygii</taxon>
        <taxon>Neopterygii</taxon>
        <taxon>Teleostei</taxon>
        <taxon>Ostariophysi</taxon>
        <taxon>Gymnotiformes</taxon>
        <taxon>Gymnotoidei</taxon>
        <taxon>Gymnotidae</taxon>
        <taxon>Electrophorus</taxon>
    </lineage>
</organism>
<gene>
    <name evidence="1" type="ORF">P4O66_020181</name>
</gene>
<protein>
    <submittedName>
        <fullName evidence="1">Uncharacterized protein</fullName>
    </submittedName>
</protein>
<accession>A0AAD8ZS10</accession>
<evidence type="ECO:0000313" key="1">
    <source>
        <dbReference type="EMBL" id="KAK1804142.1"/>
    </source>
</evidence>
<dbReference type="Proteomes" id="UP001239994">
    <property type="component" value="Unassembled WGS sequence"/>
</dbReference>
<feature type="non-terminal residue" evidence="1">
    <location>
        <position position="14"/>
    </location>
</feature>
<name>A0AAD8ZS10_9TELE</name>
<keyword evidence="2" id="KW-1185">Reference proteome</keyword>
<reference evidence="1" key="1">
    <citation type="submission" date="2023-03" db="EMBL/GenBank/DDBJ databases">
        <title>Electrophorus voltai genome.</title>
        <authorList>
            <person name="Bian C."/>
        </authorList>
    </citation>
    <scope>NUCLEOTIDE SEQUENCE</scope>
    <source>
        <strain evidence="1">CB-2022</strain>
        <tissue evidence="1">Muscle</tissue>
    </source>
</reference>